<dbReference type="GO" id="GO:0072344">
    <property type="term" value="P:rescue of stalled ribosome"/>
    <property type="evidence" value="ECO:0007669"/>
    <property type="project" value="UniProtKB-UniRule"/>
</dbReference>
<sequence>MKVIMGLGNPGKEYERTRHNAGFLVVDAVAEKYRVKLDLYNLDCLLGKVKIKEKEVLLAKPLTYMNLSGVAARKISSRYKVKVEEMLVVNDDADLELGRIKISRDGGDAGHLGVRSVIENMESKNFPRLRIGIGKPPQNVPLREYVLQEFSPEEWRIMQNVLQRAVSAVEKIITEGIEKAMLNFN</sequence>
<dbReference type="SUPFAM" id="SSF53178">
    <property type="entry name" value="Peptidyl-tRNA hydrolase-like"/>
    <property type="match status" value="1"/>
</dbReference>
<dbReference type="PANTHER" id="PTHR17224">
    <property type="entry name" value="PEPTIDYL-TRNA HYDROLASE"/>
    <property type="match status" value="1"/>
</dbReference>
<comment type="subcellular location">
    <subcellularLocation>
        <location evidence="7">Cytoplasm</location>
    </subcellularLocation>
</comment>
<dbReference type="InterPro" id="IPR001328">
    <property type="entry name" value="Pept_tRNA_hydro"/>
</dbReference>
<evidence type="ECO:0000256" key="6">
    <source>
        <dbReference type="ARBA" id="ARBA00050038"/>
    </source>
</evidence>
<dbReference type="FunFam" id="3.40.50.1470:FF:000001">
    <property type="entry name" value="Peptidyl-tRNA hydrolase"/>
    <property type="match status" value="1"/>
</dbReference>
<keyword evidence="7" id="KW-0963">Cytoplasm</keyword>
<evidence type="ECO:0000256" key="7">
    <source>
        <dbReference type="HAMAP-Rule" id="MF_00083"/>
    </source>
</evidence>
<gene>
    <name evidence="7" type="primary">pth</name>
    <name evidence="10" type="ORF">ENL39_02375</name>
</gene>
<dbReference type="Pfam" id="PF01195">
    <property type="entry name" value="Pept_tRNA_hydro"/>
    <property type="match status" value="1"/>
</dbReference>
<dbReference type="EC" id="3.1.1.29" evidence="1 7"/>
<organism evidence="10">
    <name type="scientific">Aerophobetes bacterium</name>
    <dbReference type="NCBI Taxonomy" id="2030807"/>
    <lineage>
        <taxon>Bacteria</taxon>
        <taxon>Candidatus Aerophobota</taxon>
    </lineage>
</organism>
<evidence type="ECO:0000256" key="5">
    <source>
        <dbReference type="ARBA" id="ARBA00038063"/>
    </source>
</evidence>
<dbReference type="HAMAP" id="MF_00083">
    <property type="entry name" value="Pept_tRNA_hydro_bact"/>
    <property type="match status" value="1"/>
</dbReference>
<feature type="active site" description="Proton acceptor" evidence="7">
    <location>
        <position position="19"/>
    </location>
</feature>
<comment type="caution">
    <text evidence="7">Lacks conserved residue(s) required for the propagation of feature annotation.</text>
</comment>
<dbReference type="CDD" id="cd00462">
    <property type="entry name" value="PTH"/>
    <property type="match status" value="1"/>
</dbReference>
<keyword evidence="4 7" id="KW-0694">RNA-binding</keyword>
<dbReference type="NCBIfam" id="TIGR00447">
    <property type="entry name" value="pth"/>
    <property type="match status" value="1"/>
</dbReference>
<dbReference type="GO" id="GO:0004045">
    <property type="term" value="F:peptidyl-tRNA hydrolase activity"/>
    <property type="evidence" value="ECO:0007669"/>
    <property type="project" value="UniProtKB-UniRule"/>
</dbReference>
<feature type="site" description="Stabilizes the basic form of H active site to accept a proton" evidence="7">
    <location>
        <position position="91"/>
    </location>
</feature>
<proteinExistence type="inferred from homology"/>
<feature type="binding site" evidence="7">
    <location>
        <position position="66"/>
    </location>
    <ligand>
        <name>tRNA</name>
        <dbReference type="ChEBI" id="CHEBI:17843"/>
    </ligand>
</feature>
<comment type="catalytic activity">
    <reaction evidence="7 8">
        <text>an N-acyl-L-alpha-aminoacyl-tRNA + H2O = an N-acyl-L-amino acid + a tRNA + H(+)</text>
        <dbReference type="Rhea" id="RHEA:54448"/>
        <dbReference type="Rhea" id="RHEA-COMP:10123"/>
        <dbReference type="Rhea" id="RHEA-COMP:13883"/>
        <dbReference type="ChEBI" id="CHEBI:15377"/>
        <dbReference type="ChEBI" id="CHEBI:15378"/>
        <dbReference type="ChEBI" id="CHEBI:59874"/>
        <dbReference type="ChEBI" id="CHEBI:78442"/>
        <dbReference type="ChEBI" id="CHEBI:138191"/>
        <dbReference type="EC" id="3.1.1.29"/>
    </reaction>
</comment>
<evidence type="ECO:0000256" key="8">
    <source>
        <dbReference type="RuleBase" id="RU000673"/>
    </source>
</evidence>
<keyword evidence="3 7" id="KW-0378">Hydrolase</keyword>
<dbReference type="GO" id="GO:0000049">
    <property type="term" value="F:tRNA binding"/>
    <property type="evidence" value="ECO:0007669"/>
    <property type="project" value="UniProtKB-UniRule"/>
</dbReference>
<dbReference type="AlphaFoldDB" id="A0A7V5HYK6"/>
<dbReference type="GO" id="GO:0006515">
    <property type="term" value="P:protein quality control for misfolded or incompletely synthesized proteins"/>
    <property type="evidence" value="ECO:0007669"/>
    <property type="project" value="UniProtKB-UniRule"/>
</dbReference>
<comment type="similarity">
    <text evidence="5 7 9">Belongs to the PTH family.</text>
</comment>
<evidence type="ECO:0000256" key="9">
    <source>
        <dbReference type="RuleBase" id="RU004320"/>
    </source>
</evidence>
<feature type="site" description="Discriminates between blocked and unblocked aminoacyl-tRNA" evidence="7">
    <location>
        <position position="9"/>
    </location>
</feature>
<dbReference type="EMBL" id="DRTT01000073">
    <property type="protein sequence ID" value="HHF98315.1"/>
    <property type="molecule type" value="Genomic_DNA"/>
</dbReference>
<reference evidence="10" key="1">
    <citation type="journal article" date="2020" name="mSystems">
        <title>Genome- and Community-Level Interaction Insights into Carbon Utilization and Element Cycling Functions of Hydrothermarchaeota in Hydrothermal Sediment.</title>
        <authorList>
            <person name="Zhou Z."/>
            <person name="Liu Y."/>
            <person name="Xu W."/>
            <person name="Pan J."/>
            <person name="Luo Z.H."/>
            <person name="Li M."/>
        </authorList>
    </citation>
    <scope>NUCLEOTIDE SEQUENCE [LARGE SCALE GENOMIC DNA]</scope>
    <source>
        <strain evidence="10">HyVt-92</strain>
    </source>
</reference>
<comment type="subunit">
    <text evidence="7">Monomer.</text>
</comment>
<feature type="binding site" evidence="7">
    <location>
        <position position="64"/>
    </location>
    <ligand>
        <name>tRNA</name>
        <dbReference type="ChEBI" id="CHEBI:17843"/>
    </ligand>
</feature>
<evidence type="ECO:0000256" key="4">
    <source>
        <dbReference type="ARBA" id="ARBA00022884"/>
    </source>
</evidence>
<keyword evidence="2 7" id="KW-0820">tRNA-binding</keyword>
<protein>
    <recommendedName>
        <fullName evidence="6 7">Peptidyl-tRNA hydrolase</fullName>
        <shortName evidence="7">Pth</shortName>
        <ecNumber evidence="1 7">3.1.1.29</ecNumber>
    </recommendedName>
</protein>
<dbReference type="PANTHER" id="PTHR17224:SF1">
    <property type="entry name" value="PEPTIDYL-TRNA HYDROLASE"/>
    <property type="match status" value="1"/>
</dbReference>
<accession>A0A7V5HYK6</accession>
<feature type="binding site" evidence="7">
    <location>
        <position position="14"/>
    </location>
    <ligand>
        <name>tRNA</name>
        <dbReference type="ChEBI" id="CHEBI:17843"/>
    </ligand>
</feature>
<dbReference type="InterPro" id="IPR036416">
    <property type="entry name" value="Pept_tRNA_hydro_sf"/>
</dbReference>
<comment type="function">
    <text evidence="7">Hydrolyzes ribosome-free peptidyl-tRNAs (with 1 or more amino acids incorporated), which drop off the ribosome during protein synthesis, or as a result of ribosome stalling.</text>
</comment>
<evidence type="ECO:0000256" key="1">
    <source>
        <dbReference type="ARBA" id="ARBA00013260"/>
    </source>
</evidence>
<dbReference type="Gene3D" id="3.40.50.1470">
    <property type="entry name" value="Peptidyl-tRNA hydrolase"/>
    <property type="match status" value="1"/>
</dbReference>
<dbReference type="Proteomes" id="UP000886070">
    <property type="component" value="Unassembled WGS sequence"/>
</dbReference>
<evidence type="ECO:0000256" key="2">
    <source>
        <dbReference type="ARBA" id="ARBA00022555"/>
    </source>
</evidence>
<dbReference type="InterPro" id="IPR018171">
    <property type="entry name" value="Pept_tRNA_hydro_CS"/>
</dbReference>
<evidence type="ECO:0000313" key="10">
    <source>
        <dbReference type="EMBL" id="HHF98315.1"/>
    </source>
</evidence>
<dbReference type="GO" id="GO:0005737">
    <property type="term" value="C:cytoplasm"/>
    <property type="evidence" value="ECO:0007669"/>
    <property type="project" value="UniProtKB-SubCell"/>
</dbReference>
<name>A0A7V5HYK6_UNCAE</name>
<dbReference type="PROSITE" id="PS01195">
    <property type="entry name" value="PEPT_TRNA_HYDROL_1"/>
    <property type="match status" value="1"/>
</dbReference>
<comment type="function">
    <text evidence="7">Catalyzes the release of premature peptidyl moieties from peptidyl-tRNA molecules trapped in stalled 50S ribosomal subunits, and thus maintains levels of free tRNAs and 50S ribosomes.</text>
</comment>
<evidence type="ECO:0000256" key="3">
    <source>
        <dbReference type="ARBA" id="ARBA00022801"/>
    </source>
</evidence>
<comment type="caution">
    <text evidence="10">The sequence shown here is derived from an EMBL/GenBank/DDBJ whole genome shotgun (WGS) entry which is preliminary data.</text>
</comment>